<dbReference type="Proteomes" id="UP000028547">
    <property type="component" value="Unassembled WGS sequence"/>
</dbReference>
<dbReference type="GO" id="GO:0046872">
    <property type="term" value="F:metal ion binding"/>
    <property type="evidence" value="ECO:0007669"/>
    <property type="project" value="UniProtKB-KW"/>
</dbReference>
<feature type="transmembrane region" description="Helical" evidence="3">
    <location>
        <begin position="70"/>
        <end position="90"/>
    </location>
</feature>
<evidence type="ECO:0000256" key="3">
    <source>
        <dbReference type="SAM" id="Phobius"/>
    </source>
</evidence>
<dbReference type="InterPro" id="IPR004843">
    <property type="entry name" value="Calcineurin-like_PHP"/>
</dbReference>
<sequence>MNRVLGLVFFSLLLTALAFLVLRGLWPALRTRRGSGVFWATAALVHLAFLGGWAARTGPGVPGTVTRGALTAWSVAALVSLVVGGLLRLAGVAHARLRPTPAPALAAPGRREFMHGLALPAVAATLGTSGTVAGMSGFEVRHEEVRLPGLPPALDGFRIGQLTDVHVGEFIDVEHVRGAVQALDAAGVDLQVMTGDLIDDLTQLDATLEALQACKAPHGMLAILGNHEKWRGLHEVLAGYERAAPRGRLRLLVDQNEVLVHRGQPLRVVGVDYPMGERGRHRLPREQRLEKMRASAERAWAGVGPDETVLCLTHHPDFFPLAAERGARLTLAGHTHGGQVGFWRIPLFSFAFEHMLGRYRRGTSHLYVSSGTGHWFPFRMGIPAEVTVLTLRAA</sequence>
<dbReference type="Gene3D" id="3.60.21.10">
    <property type="match status" value="1"/>
</dbReference>
<evidence type="ECO:0000313" key="5">
    <source>
        <dbReference type="EMBL" id="KFA88816.1"/>
    </source>
</evidence>
<protein>
    <recommendedName>
        <fullName evidence="4">Calcineurin-like phosphoesterase domain-containing protein</fullName>
    </recommendedName>
</protein>
<comment type="caution">
    <text evidence="5">The sequence shown here is derived from an EMBL/GenBank/DDBJ whole genome shotgun (WGS) entry which is preliminary data.</text>
</comment>
<keyword evidence="1" id="KW-0479">Metal-binding</keyword>
<proteinExistence type="predicted"/>
<evidence type="ECO:0000256" key="1">
    <source>
        <dbReference type="ARBA" id="ARBA00022723"/>
    </source>
</evidence>
<evidence type="ECO:0000259" key="4">
    <source>
        <dbReference type="Pfam" id="PF00149"/>
    </source>
</evidence>
<evidence type="ECO:0000256" key="2">
    <source>
        <dbReference type="ARBA" id="ARBA00022801"/>
    </source>
</evidence>
<dbReference type="PANTHER" id="PTHR31302">
    <property type="entry name" value="TRANSMEMBRANE PROTEIN WITH METALLOPHOSPHOESTERASE DOMAIN-RELATED"/>
    <property type="match status" value="1"/>
</dbReference>
<gene>
    <name evidence="5" type="ORF">Q664_38565</name>
</gene>
<dbReference type="RefSeq" id="WP_052519162.1">
    <property type="nucleotide sequence ID" value="NZ_JPMI01000275.1"/>
</dbReference>
<reference evidence="5 6" key="1">
    <citation type="submission" date="2014-07" db="EMBL/GenBank/DDBJ databases">
        <title>Draft Genome Sequence of Gephyronic Acid Producer, Cystobacter violaceus Strain Cb vi76.</title>
        <authorList>
            <person name="Stevens D.C."/>
            <person name="Young J."/>
            <person name="Carmichael R."/>
            <person name="Tan J."/>
            <person name="Taylor R.E."/>
        </authorList>
    </citation>
    <scope>NUCLEOTIDE SEQUENCE [LARGE SCALE GENOMIC DNA]</scope>
    <source>
        <strain evidence="5 6">Cb vi76</strain>
    </source>
</reference>
<accession>A0A084SK31</accession>
<dbReference type="PANTHER" id="PTHR31302:SF31">
    <property type="entry name" value="PHOSPHODIESTERASE YAEI"/>
    <property type="match status" value="1"/>
</dbReference>
<dbReference type="GO" id="GO:0009245">
    <property type="term" value="P:lipid A biosynthetic process"/>
    <property type="evidence" value="ECO:0007669"/>
    <property type="project" value="TreeGrafter"/>
</dbReference>
<feature type="transmembrane region" description="Helical" evidence="3">
    <location>
        <begin position="37"/>
        <end position="55"/>
    </location>
</feature>
<dbReference type="EMBL" id="JPMI01000275">
    <property type="protein sequence ID" value="KFA88816.1"/>
    <property type="molecule type" value="Genomic_DNA"/>
</dbReference>
<dbReference type="GO" id="GO:0008758">
    <property type="term" value="F:UDP-2,3-diacylglucosamine hydrolase activity"/>
    <property type="evidence" value="ECO:0007669"/>
    <property type="project" value="TreeGrafter"/>
</dbReference>
<keyword evidence="3" id="KW-1133">Transmembrane helix</keyword>
<keyword evidence="2" id="KW-0378">Hydrolase</keyword>
<dbReference type="InterPro" id="IPR051158">
    <property type="entry name" value="Metallophosphoesterase_sf"/>
</dbReference>
<evidence type="ECO:0000313" key="6">
    <source>
        <dbReference type="Proteomes" id="UP000028547"/>
    </source>
</evidence>
<keyword evidence="3" id="KW-0472">Membrane</keyword>
<dbReference type="AlphaFoldDB" id="A0A084SK31"/>
<dbReference type="Pfam" id="PF00149">
    <property type="entry name" value="Metallophos"/>
    <property type="match status" value="1"/>
</dbReference>
<dbReference type="InterPro" id="IPR029052">
    <property type="entry name" value="Metallo-depent_PP-like"/>
</dbReference>
<organism evidence="5 6">
    <name type="scientific">Archangium violaceum Cb vi76</name>
    <dbReference type="NCBI Taxonomy" id="1406225"/>
    <lineage>
        <taxon>Bacteria</taxon>
        <taxon>Pseudomonadati</taxon>
        <taxon>Myxococcota</taxon>
        <taxon>Myxococcia</taxon>
        <taxon>Myxococcales</taxon>
        <taxon>Cystobacterineae</taxon>
        <taxon>Archangiaceae</taxon>
        <taxon>Archangium</taxon>
    </lineage>
</organism>
<name>A0A084SK31_9BACT</name>
<feature type="transmembrane region" description="Helical" evidence="3">
    <location>
        <begin position="6"/>
        <end position="25"/>
    </location>
</feature>
<dbReference type="GO" id="GO:0016020">
    <property type="term" value="C:membrane"/>
    <property type="evidence" value="ECO:0007669"/>
    <property type="project" value="GOC"/>
</dbReference>
<feature type="domain" description="Calcineurin-like phosphoesterase" evidence="4">
    <location>
        <begin position="157"/>
        <end position="337"/>
    </location>
</feature>
<dbReference type="SUPFAM" id="SSF56300">
    <property type="entry name" value="Metallo-dependent phosphatases"/>
    <property type="match status" value="1"/>
</dbReference>
<keyword evidence="3" id="KW-0812">Transmembrane</keyword>